<protein>
    <recommendedName>
        <fullName evidence="3">Nudix hydrolase domain-containing protein</fullName>
    </recommendedName>
</protein>
<proteinExistence type="predicted"/>
<dbReference type="AlphaFoldDB" id="A0A5J5EQP7"/>
<dbReference type="GO" id="GO:0016787">
    <property type="term" value="F:hydrolase activity"/>
    <property type="evidence" value="ECO:0007669"/>
    <property type="project" value="UniProtKB-KW"/>
</dbReference>
<dbReference type="PROSITE" id="PS51462">
    <property type="entry name" value="NUDIX"/>
    <property type="match status" value="1"/>
</dbReference>
<evidence type="ECO:0000256" key="2">
    <source>
        <dbReference type="SAM" id="MobiDB-lite"/>
    </source>
</evidence>
<dbReference type="Gene3D" id="3.90.79.10">
    <property type="entry name" value="Nucleoside Triphosphate Pyrophosphohydrolase"/>
    <property type="match status" value="1"/>
</dbReference>
<feature type="domain" description="Nudix hydrolase" evidence="3">
    <location>
        <begin position="58"/>
        <end position="227"/>
    </location>
</feature>
<dbReference type="Proteomes" id="UP000326924">
    <property type="component" value="Unassembled WGS sequence"/>
</dbReference>
<comment type="caution">
    <text evidence="4">The sequence shown here is derived from an EMBL/GenBank/DDBJ whole genome shotgun (WGS) entry which is preliminary data.</text>
</comment>
<dbReference type="InterPro" id="IPR015797">
    <property type="entry name" value="NUDIX_hydrolase-like_dom_sf"/>
</dbReference>
<dbReference type="OrthoDB" id="10259236at2759"/>
<accession>A0A5J5EQP7</accession>
<feature type="compositionally biased region" description="Polar residues" evidence="2">
    <location>
        <begin position="8"/>
        <end position="34"/>
    </location>
</feature>
<organism evidence="4 5">
    <name type="scientific">Sphaerosporella brunnea</name>
    <dbReference type="NCBI Taxonomy" id="1250544"/>
    <lineage>
        <taxon>Eukaryota</taxon>
        <taxon>Fungi</taxon>
        <taxon>Dikarya</taxon>
        <taxon>Ascomycota</taxon>
        <taxon>Pezizomycotina</taxon>
        <taxon>Pezizomycetes</taxon>
        <taxon>Pezizales</taxon>
        <taxon>Pyronemataceae</taxon>
        <taxon>Sphaerosporella</taxon>
    </lineage>
</organism>
<dbReference type="CDD" id="cd02883">
    <property type="entry name" value="NUDIX_Hydrolase"/>
    <property type="match status" value="1"/>
</dbReference>
<reference evidence="4 5" key="1">
    <citation type="submission" date="2019-09" db="EMBL/GenBank/DDBJ databases">
        <title>Draft genome of the ectomycorrhizal ascomycete Sphaerosporella brunnea.</title>
        <authorList>
            <consortium name="DOE Joint Genome Institute"/>
            <person name="Benucci G.M."/>
            <person name="Marozzi G."/>
            <person name="Antonielli L."/>
            <person name="Sanchez S."/>
            <person name="Marco P."/>
            <person name="Wang X."/>
            <person name="Falini L.B."/>
            <person name="Barry K."/>
            <person name="Haridas S."/>
            <person name="Lipzen A."/>
            <person name="Labutti K."/>
            <person name="Grigoriev I.V."/>
            <person name="Murat C."/>
            <person name="Martin F."/>
            <person name="Albertini E."/>
            <person name="Donnini D."/>
            <person name="Bonito G."/>
        </authorList>
    </citation>
    <scope>NUCLEOTIDE SEQUENCE [LARGE SCALE GENOMIC DNA]</scope>
    <source>
        <strain evidence="4 5">Sb_GMNB300</strain>
    </source>
</reference>
<evidence type="ECO:0000313" key="4">
    <source>
        <dbReference type="EMBL" id="KAA8899730.1"/>
    </source>
</evidence>
<keyword evidence="1" id="KW-0378">Hydrolase</keyword>
<dbReference type="EMBL" id="VXIS01000163">
    <property type="protein sequence ID" value="KAA8899730.1"/>
    <property type="molecule type" value="Genomic_DNA"/>
</dbReference>
<dbReference type="PROSITE" id="PS00893">
    <property type="entry name" value="NUDIX_BOX"/>
    <property type="match status" value="1"/>
</dbReference>
<feature type="region of interest" description="Disordered" evidence="2">
    <location>
        <begin position="1"/>
        <end position="47"/>
    </location>
</feature>
<evidence type="ECO:0000256" key="1">
    <source>
        <dbReference type="ARBA" id="ARBA00022801"/>
    </source>
</evidence>
<dbReference type="InParanoid" id="A0A5J5EQP7"/>
<evidence type="ECO:0000313" key="5">
    <source>
        <dbReference type="Proteomes" id="UP000326924"/>
    </source>
</evidence>
<dbReference type="InterPro" id="IPR020084">
    <property type="entry name" value="NUDIX_hydrolase_CS"/>
</dbReference>
<gene>
    <name evidence="4" type="ORF">FN846DRAFT_960117</name>
</gene>
<dbReference type="Pfam" id="PF00293">
    <property type="entry name" value="NUDIX"/>
    <property type="match status" value="1"/>
</dbReference>
<sequence>MPFRRLPNVNTGSGQRASNSAATANQRTPNTSGQRPSAPPPNRPLLPDRLPVCQNFFSTRFVFAASTLSYHIPSRRLLIIHDTQHPGTYLLPRGRKDVGETIETCAIRETLEEGGYRVELLRGYWKTRQPSGLPATARDRAWPEPHSEPFFLSIAPQLMSLRRGGIGTYLSHFFLAQIPEPALREPDYGAHFVGKHELGYDGMLVPVEQAVGLLSGGRLLMRDQRLLWKENSRPFEIDELEGADDHVVWAVLAILGWQEVLRVKSVEREIAEYQQRREGDDQGEQRASSV</sequence>
<dbReference type="SUPFAM" id="SSF55811">
    <property type="entry name" value="Nudix"/>
    <property type="match status" value="1"/>
</dbReference>
<dbReference type="InterPro" id="IPR000086">
    <property type="entry name" value="NUDIX_hydrolase_dom"/>
</dbReference>
<keyword evidence="5" id="KW-1185">Reference proteome</keyword>
<evidence type="ECO:0000259" key="3">
    <source>
        <dbReference type="PROSITE" id="PS51462"/>
    </source>
</evidence>
<name>A0A5J5EQP7_9PEZI</name>